<feature type="non-terminal residue" evidence="6">
    <location>
        <position position="1"/>
    </location>
</feature>
<dbReference type="RefSeq" id="XP_015284330.1">
    <property type="nucleotide sequence ID" value="XM_015428844.1"/>
</dbReference>
<dbReference type="InterPro" id="IPR015342">
    <property type="entry name" value="PEX1-N_C-lobe"/>
</dbReference>
<keyword evidence="5" id="KW-1185">Reference proteome</keyword>
<evidence type="ECO:0000256" key="3">
    <source>
        <dbReference type="SAM" id="MobiDB-lite"/>
    </source>
</evidence>
<evidence type="ECO:0000313" key="5">
    <source>
        <dbReference type="Proteomes" id="UP000694871"/>
    </source>
</evidence>
<feature type="non-terminal residue" evidence="6">
    <location>
        <position position="115"/>
    </location>
</feature>
<proteinExistence type="predicted"/>
<dbReference type="Gene3D" id="3.10.330.10">
    <property type="match status" value="1"/>
</dbReference>
<feature type="compositionally biased region" description="Polar residues" evidence="3">
    <location>
        <begin position="69"/>
        <end position="84"/>
    </location>
</feature>
<dbReference type="InterPro" id="IPR029067">
    <property type="entry name" value="CDC48_domain_2-like_sf"/>
</dbReference>
<gene>
    <name evidence="6" type="primary">LOC107125421</name>
</gene>
<accession>A0ABM1LEE3</accession>
<evidence type="ECO:0000259" key="4">
    <source>
        <dbReference type="Pfam" id="PF09262"/>
    </source>
</evidence>
<protein>
    <submittedName>
        <fullName evidence="6">Peroxisome biogenesis factor 1-like</fullName>
    </submittedName>
</protein>
<feature type="domain" description="Peroxisomal ATPase PEX1 N-terminal C-lobe" evidence="4">
    <location>
        <begin position="1"/>
        <end position="60"/>
    </location>
</feature>
<dbReference type="Proteomes" id="UP000694871">
    <property type="component" value="Unplaced"/>
</dbReference>
<reference evidence="6" key="1">
    <citation type="submission" date="2025-08" db="UniProtKB">
        <authorList>
            <consortium name="RefSeq"/>
        </authorList>
    </citation>
    <scope>IDENTIFICATION</scope>
</reference>
<dbReference type="GeneID" id="107125421"/>
<name>A0ABM1LEE3_GEKJA</name>
<evidence type="ECO:0000313" key="6">
    <source>
        <dbReference type="RefSeq" id="XP_015284330.1"/>
    </source>
</evidence>
<keyword evidence="2" id="KW-0067">ATP-binding</keyword>
<dbReference type="Pfam" id="PF09262">
    <property type="entry name" value="PEX-1N"/>
    <property type="match status" value="1"/>
</dbReference>
<evidence type="ECO:0000256" key="1">
    <source>
        <dbReference type="ARBA" id="ARBA00022741"/>
    </source>
</evidence>
<sequence length="115" mass="13279">ELHASSLENRLLDQIRIVFPKAIFPIWVEQHTCIYIQIVTLRPAAHYGRIEPRTELFIRPKIREHEESSTTLPSTKSDVSWDSASKTKLDKREKMKELCAKESNLNIGGQDHTPN</sequence>
<keyword evidence="1" id="KW-0547">Nucleotide-binding</keyword>
<dbReference type="SUPFAM" id="SSF54585">
    <property type="entry name" value="Cdc48 domain 2-like"/>
    <property type="match status" value="1"/>
</dbReference>
<evidence type="ECO:0000256" key="2">
    <source>
        <dbReference type="ARBA" id="ARBA00022840"/>
    </source>
</evidence>
<feature type="region of interest" description="Disordered" evidence="3">
    <location>
        <begin position="61"/>
        <end position="88"/>
    </location>
</feature>
<organism evidence="5 6">
    <name type="scientific">Gekko japonicus</name>
    <name type="common">Schlegel's Japanese gecko</name>
    <dbReference type="NCBI Taxonomy" id="146911"/>
    <lineage>
        <taxon>Eukaryota</taxon>
        <taxon>Metazoa</taxon>
        <taxon>Chordata</taxon>
        <taxon>Craniata</taxon>
        <taxon>Vertebrata</taxon>
        <taxon>Euteleostomi</taxon>
        <taxon>Lepidosauria</taxon>
        <taxon>Squamata</taxon>
        <taxon>Bifurcata</taxon>
        <taxon>Gekkota</taxon>
        <taxon>Gekkonidae</taxon>
        <taxon>Gekkoninae</taxon>
        <taxon>Gekko</taxon>
    </lineage>
</organism>